<dbReference type="InterPro" id="IPR004393">
    <property type="entry name" value="NadC"/>
</dbReference>
<evidence type="ECO:0000256" key="11">
    <source>
        <dbReference type="ARBA" id="ARBA00069173"/>
    </source>
</evidence>
<evidence type="ECO:0000256" key="10">
    <source>
        <dbReference type="ARBA" id="ARBA00047445"/>
    </source>
</evidence>
<dbReference type="GO" id="GO:0034213">
    <property type="term" value="P:quinolinate catabolic process"/>
    <property type="evidence" value="ECO:0007669"/>
    <property type="project" value="TreeGrafter"/>
</dbReference>
<dbReference type="PANTHER" id="PTHR32179:SF3">
    <property type="entry name" value="NICOTINATE-NUCLEOTIDE PYROPHOSPHORYLASE [CARBOXYLATING]"/>
    <property type="match status" value="1"/>
</dbReference>
<dbReference type="UniPathway" id="UPA00253">
    <property type="reaction ID" value="UER00331"/>
</dbReference>
<feature type="domain" description="Quinolinate phosphoribosyl transferase C-terminal" evidence="13">
    <location>
        <begin position="115"/>
        <end position="284"/>
    </location>
</feature>
<evidence type="ECO:0000313" key="16">
    <source>
        <dbReference type="Proteomes" id="UP000537126"/>
    </source>
</evidence>
<accession>A0A846MQM2</accession>
<dbReference type="NCBIfam" id="TIGR00078">
    <property type="entry name" value="nadC"/>
    <property type="match status" value="1"/>
</dbReference>
<keyword evidence="8 12" id="KW-0808">Transferase</keyword>
<evidence type="ECO:0000256" key="6">
    <source>
        <dbReference type="ARBA" id="ARBA00022642"/>
    </source>
</evidence>
<dbReference type="GO" id="GO:0004514">
    <property type="term" value="F:nicotinate-nucleotide diphosphorylase (carboxylating) activity"/>
    <property type="evidence" value="ECO:0007669"/>
    <property type="project" value="UniProtKB-EC"/>
</dbReference>
<keyword evidence="7 12" id="KW-0328">Glycosyltransferase</keyword>
<dbReference type="SUPFAM" id="SSF51690">
    <property type="entry name" value="Nicotinate/Quinolinate PRTase C-terminal domain-like"/>
    <property type="match status" value="1"/>
</dbReference>
<evidence type="ECO:0000259" key="14">
    <source>
        <dbReference type="Pfam" id="PF02749"/>
    </source>
</evidence>
<comment type="catalytic activity">
    <reaction evidence="10">
        <text>nicotinate beta-D-ribonucleotide + CO2 + diphosphate = quinolinate + 5-phospho-alpha-D-ribose 1-diphosphate + 2 H(+)</text>
        <dbReference type="Rhea" id="RHEA:12733"/>
        <dbReference type="ChEBI" id="CHEBI:15378"/>
        <dbReference type="ChEBI" id="CHEBI:16526"/>
        <dbReference type="ChEBI" id="CHEBI:29959"/>
        <dbReference type="ChEBI" id="CHEBI:33019"/>
        <dbReference type="ChEBI" id="CHEBI:57502"/>
        <dbReference type="ChEBI" id="CHEBI:58017"/>
        <dbReference type="EC" id="2.4.2.19"/>
    </reaction>
</comment>
<evidence type="ECO:0000256" key="2">
    <source>
        <dbReference type="ARBA" id="ARBA00004893"/>
    </source>
</evidence>
<dbReference type="AlphaFoldDB" id="A0A846MQM2"/>
<dbReference type="InterPro" id="IPR002638">
    <property type="entry name" value="Quinolinate_PRibosylTrfase_C"/>
</dbReference>
<evidence type="ECO:0000256" key="9">
    <source>
        <dbReference type="ARBA" id="ARBA00033102"/>
    </source>
</evidence>
<dbReference type="PIRSF" id="PIRSF006250">
    <property type="entry name" value="NadC_ModD"/>
    <property type="match status" value="1"/>
</dbReference>
<dbReference type="InterPro" id="IPR013785">
    <property type="entry name" value="Aldolase_TIM"/>
</dbReference>
<dbReference type="EC" id="2.4.2.19" evidence="5"/>
<protein>
    <recommendedName>
        <fullName evidence="11">Probable nicotinate-nucleotide pyrophosphorylase [carboxylating]</fullName>
        <ecNumber evidence="5">2.4.2.19</ecNumber>
    </recommendedName>
    <alternativeName>
        <fullName evidence="9">Quinolinate phosphoribosyltransferase [decarboxylating]</fullName>
    </alternativeName>
</protein>
<dbReference type="InterPro" id="IPR022412">
    <property type="entry name" value="Quinolinate_PRibosylTrfase_N"/>
</dbReference>
<reference evidence="15 16" key="1">
    <citation type="submission" date="2020-03" db="EMBL/GenBank/DDBJ databases">
        <title>Genomic Encyclopedia of Type Strains, Phase IV (KMG-IV): sequencing the most valuable type-strain genomes for metagenomic binning, comparative biology and taxonomic classification.</title>
        <authorList>
            <person name="Goeker M."/>
        </authorList>
    </citation>
    <scope>NUCLEOTIDE SEQUENCE [LARGE SCALE GENOMIC DNA]</scope>
    <source>
        <strain evidence="15 16">DSM 5718</strain>
    </source>
</reference>
<evidence type="ECO:0000259" key="13">
    <source>
        <dbReference type="Pfam" id="PF01729"/>
    </source>
</evidence>
<dbReference type="FunFam" id="3.20.20.70:FF:000030">
    <property type="entry name" value="Nicotinate-nucleotide pyrophosphorylase, carboxylating"/>
    <property type="match status" value="1"/>
</dbReference>
<dbReference type="Proteomes" id="UP000537126">
    <property type="component" value="Unassembled WGS sequence"/>
</dbReference>
<dbReference type="Gene3D" id="3.20.20.70">
    <property type="entry name" value="Aldolase class I"/>
    <property type="match status" value="1"/>
</dbReference>
<evidence type="ECO:0000256" key="8">
    <source>
        <dbReference type="ARBA" id="ARBA00022679"/>
    </source>
</evidence>
<dbReference type="Pfam" id="PF02749">
    <property type="entry name" value="QRPTase_N"/>
    <property type="match status" value="1"/>
</dbReference>
<evidence type="ECO:0000256" key="7">
    <source>
        <dbReference type="ARBA" id="ARBA00022676"/>
    </source>
</evidence>
<dbReference type="CDD" id="cd01572">
    <property type="entry name" value="QPRTase"/>
    <property type="match status" value="1"/>
</dbReference>
<comment type="similarity">
    <text evidence="3 12">Belongs to the NadC/ModD family.</text>
</comment>
<dbReference type="InterPro" id="IPR036068">
    <property type="entry name" value="Nicotinate_pribotase-like_C"/>
</dbReference>
<dbReference type="EMBL" id="JAASRN010000002">
    <property type="protein sequence ID" value="NIK73660.1"/>
    <property type="molecule type" value="Genomic_DNA"/>
</dbReference>
<evidence type="ECO:0000313" key="15">
    <source>
        <dbReference type="EMBL" id="NIK73660.1"/>
    </source>
</evidence>
<keyword evidence="6" id="KW-0662">Pyridine nucleotide biosynthesis</keyword>
<proteinExistence type="inferred from homology"/>
<sequence>MKRPDYIQKETILRLIDLAIQEDVGEGDHSTLASVPADAQKEAILVMKTAGVIAGVELADWIFHRIDPQLQVKAHAQDGDYVKRGDVVMQVSGAARSILQAERLVLNCMQRMSGIATKTRYLVSLIKDTGATLLDTRKTTPNFRLFEKWAVYIGGGQNHRMGLYDMMMLKDNHIDYAGGIRQALVAADAYRQKLGKPIQIEIETRNLEEVKEVLAVGIADIIMLDNMSTEQMRQAVQLINGRMKVEASGNINEQTIRAVAECGVDYISVGSLTHSYQSLDISLKAVK</sequence>
<comment type="subunit">
    <text evidence="4">Hexamer formed by 3 homodimers.</text>
</comment>
<evidence type="ECO:0000256" key="12">
    <source>
        <dbReference type="PIRNR" id="PIRNR006250"/>
    </source>
</evidence>
<dbReference type="GO" id="GO:0005737">
    <property type="term" value="C:cytoplasm"/>
    <property type="evidence" value="ECO:0007669"/>
    <property type="project" value="TreeGrafter"/>
</dbReference>
<dbReference type="FunFam" id="3.90.1170.20:FF:000001">
    <property type="entry name" value="Nicotinate-nucleotide diphosphorylase (Carboxylating)"/>
    <property type="match status" value="1"/>
</dbReference>
<keyword evidence="16" id="KW-1185">Reference proteome</keyword>
<dbReference type="SUPFAM" id="SSF54675">
    <property type="entry name" value="Nicotinate/Quinolinate PRTase N-terminal domain-like"/>
    <property type="match status" value="1"/>
</dbReference>
<feature type="domain" description="Quinolinate phosphoribosyl transferase N-terminal" evidence="14">
    <location>
        <begin position="30"/>
        <end position="113"/>
    </location>
</feature>
<comment type="pathway">
    <text evidence="2">Cofactor biosynthesis; NAD(+) biosynthesis; nicotinate D-ribonucleotide from quinolinate: step 1/1.</text>
</comment>
<evidence type="ECO:0000256" key="3">
    <source>
        <dbReference type="ARBA" id="ARBA00009400"/>
    </source>
</evidence>
<dbReference type="InterPro" id="IPR037128">
    <property type="entry name" value="Quinolinate_PRibosylTase_N_sf"/>
</dbReference>
<dbReference type="Pfam" id="PF01729">
    <property type="entry name" value="QRPTase_C"/>
    <property type="match status" value="1"/>
</dbReference>
<dbReference type="GO" id="GO:0009435">
    <property type="term" value="P:NAD+ biosynthetic process"/>
    <property type="evidence" value="ECO:0007669"/>
    <property type="project" value="UniProtKB-UniPathway"/>
</dbReference>
<organism evidence="15 16">
    <name type="scientific">Thermonema lapsum</name>
    <dbReference type="NCBI Taxonomy" id="28195"/>
    <lineage>
        <taxon>Bacteria</taxon>
        <taxon>Pseudomonadati</taxon>
        <taxon>Bacteroidota</taxon>
        <taxon>Cytophagia</taxon>
        <taxon>Cytophagales</taxon>
        <taxon>Thermonemataceae</taxon>
        <taxon>Thermonema</taxon>
    </lineage>
</organism>
<gene>
    <name evidence="15" type="ORF">FHS56_001173</name>
</gene>
<dbReference type="RefSeq" id="WP_166918937.1">
    <property type="nucleotide sequence ID" value="NZ_JAASRN010000002.1"/>
</dbReference>
<dbReference type="Gene3D" id="3.90.1170.20">
    <property type="entry name" value="Quinolinate phosphoribosyl transferase, N-terminal domain"/>
    <property type="match status" value="1"/>
</dbReference>
<evidence type="ECO:0000256" key="5">
    <source>
        <dbReference type="ARBA" id="ARBA00011944"/>
    </source>
</evidence>
<name>A0A846MQM2_9BACT</name>
<dbReference type="InterPro" id="IPR027277">
    <property type="entry name" value="NadC/ModD"/>
</dbReference>
<dbReference type="PANTHER" id="PTHR32179">
    <property type="entry name" value="NICOTINATE-NUCLEOTIDE PYROPHOSPHORYLASE [CARBOXYLATING]"/>
    <property type="match status" value="1"/>
</dbReference>
<comment type="caution">
    <text evidence="15">The sequence shown here is derived from an EMBL/GenBank/DDBJ whole genome shotgun (WGS) entry which is preliminary data.</text>
</comment>
<comment type="function">
    <text evidence="1">Involved in the catabolism of quinolinic acid (QA).</text>
</comment>
<evidence type="ECO:0000256" key="1">
    <source>
        <dbReference type="ARBA" id="ARBA00003237"/>
    </source>
</evidence>
<evidence type="ECO:0000256" key="4">
    <source>
        <dbReference type="ARBA" id="ARBA00011218"/>
    </source>
</evidence>